<organism evidence="1 2">
    <name type="scientific">Persephonella atlantica</name>
    <dbReference type="NCBI Taxonomy" id="2699429"/>
    <lineage>
        <taxon>Bacteria</taxon>
        <taxon>Pseudomonadati</taxon>
        <taxon>Aquificota</taxon>
        <taxon>Aquificia</taxon>
        <taxon>Aquificales</taxon>
        <taxon>Hydrogenothermaceae</taxon>
        <taxon>Persephonella</taxon>
    </lineage>
</organism>
<evidence type="ECO:0000313" key="2">
    <source>
        <dbReference type="Proteomes" id="UP000772812"/>
    </source>
</evidence>
<dbReference type="EMBL" id="JAACYA010000001">
    <property type="protein sequence ID" value="MBK3332223.1"/>
    <property type="molecule type" value="Genomic_DNA"/>
</dbReference>
<name>A0ABS1GH10_9AQUI</name>
<comment type="caution">
    <text evidence="1">The sequence shown here is derived from an EMBL/GenBank/DDBJ whole genome shotgun (WGS) entry which is preliminary data.</text>
</comment>
<dbReference type="RefSeq" id="WP_200673606.1">
    <property type="nucleotide sequence ID" value="NZ_JAACYA010000001.1"/>
</dbReference>
<keyword evidence="2" id="KW-1185">Reference proteome</keyword>
<dbReference type="Proteomes" id="UP000772812">
    <property type="component" value="Unassembled WGS sequence"/>
</dbReference>
<reference evidence="1 2" key="1">
    <citation type="journal article" date="2021" name="Syst. Appl. Microbiol.">
        <title>Persephonella atlantica sp. nov.: How to adapt to physico-chemical gradients in high temperature hydrothermal habitats.</title>
        <authorList>
            <person name="Francois D.X."/>
            <person name="Godfroy A."/>
            <person name="Mathien C."/>
            <person name="Aube J."/>
            <person name="Cathalot C."/>
            <person name="Lesongeur F."/>
            <person name="L'Haridon S."/>
            <person name="Philippon X."/>
            <person name="Roussel E.G."/>
        </authorList>
    </citation>
    <scope>NUCLEOTIDE SEQUENCE [LARGE SCALE GENOMIC DNA]</scope>
    <source>
        <strain evidence="1 2">MO1340</strain>
    </source>
</reference>
<accession>A0ABS1GH10</accession>
<gene>
    <name evidence="1" type="ORF">GWK41_03965</name>
</gene>
<protein>
    <submittedName>
        <fullName evidence="1">Uncharacterized protein</fullName>
    </submittedName>
</protein>
<evidence type="ECO:0000313" key="1">
    <source>
        <dbReference type="EMBL" id="MBK3332223.1"/>
    </source>
</evidence>
<proteinExistence type="predicted"/>
<sequence>MRFVVLFFAVMFGFAYSQPFFRGSERIIILGENVYFGKFFYFQKNPVKMVNLPGKFILKIKGDKCPLEFVLAERKYLKGYYDIKLEPIEKEGKCITYVGNIPERKLIKDLTIGQVVLTYCELDSYVNCDRGEVMWELYYFPDTDSR</sequence>